<name>A0A2G9SGN0_AQUCT</name>
<dbReference type="OrthoDB" id="447953at2759"/>
<dbReference type="GO" id="GO:0034517">
    <property type="term" value="P:ribophagy"/>
    <property type="evidence" value="ECO:0007669"/>
    <property type="project" value="TreeGrafter"/>
</dbReference>
<dbReference type="GO" id="GO:0060090">
    <property type="term" value="F:molecular adaptor activity"/>
    <property type="evidence" value="ECO:0007669"/>
    <property type="project" value="TreeGrafter"/>
</dbReference>
<dbReference type="InterPro" id="IPR040040">
    <property type="entry name" value="ATG11"/>
</dbReference>
<accession>A0A2G9SGN0</accession>
<dbReference type="GO" id="GO:0061723">
    <property type="term" value="P:glycophagy"/>
    <property type="evidence" value="ECO:0007669"/>
    <property type="project" value="TreeGrafter"/>
</dbReference>
<keyword evidence="2" id="KW-1185">Reference proteome</keyword>
<organism evidence="1 2">
    <name type="scientific">Aquarana catesbeiana</name>
    <name type="common">American bullfrog</name>
    <name type="synonym">Rana catesbeiana</name>
    <dbReference type="NCBI Taxonomy" id="8400"/>
    <lineage>
        <taxon>Eukaryota</taxon>
        <taxon>Metazoa</taxon>
        <taxon>Chordata</taxon>
        <taxon>Craniata</taxon>
        <taxon>Vertebrata</taxon>
        <taxon>Euteleostomi</taxon>
        <taxon>Amphibia</taxon>
        <taxon>Batrachia</taxon>
        <taxon>Anura</taxon>
        <taxon>Neobatrachia</taxon>
        <taxon>Ranoidea</taxon>
        <taxon>Ranidae</taxon>
        <taxon>Aquarana</taxon>
    </lineage>
</organism>
<dbReference type="GO" id="GO:0019901">
    <property type="term" value="F:protein kinase binding"/>
    <property type="evidence" value="ECO:0007669"/>
    <property type="project" value="TreeGrafter"/>
</dbReference>
<dbReference type="GO" id="GO:1990316">
    <property type="term" value="C:Atg1/ULK1 kinase complex"/>
    <property type="evidence" value="ECO:0007669"/>
    <property type="project" value="TreeGrafter"/>
</dbReference>
<dbReference type="GO" id="GO:0000422">
    <property type="term" value="P:autophagy of mitochondrion"/>
    <property type="evidence" value="ECO:0007669"/>
    <property type="project" value="TreeGrafter"/>
</dbReference>
<sequence length="210" mass="23640">MFEVAKKLCSFCEGLVHDEHLQHQGWAAIMANLEDCTHSYQKLLFKFENAYSKYLQSIDDIKVKLTNLGTAVSVMAKIPLLECLTRHSYRMCLDRFLSSAEGDVVELENEKTAELVQCDDETKLKNVALLASLATSGEHITQEVHDNRIEQDTMNTSGQDIDVSEGHLSNEGPPFNVSLLDWINVQDRPNDVESLVRKCFDSMSRVSISA</sequence>
<evidence type="ECO:0000313" key="1">
    <source>
        <dbReference type="EMBL" id="PIO39252.1"/>
    </source>
</evidence>
<gene>
    <name evidence="1" type="ORF">AB205_0039960</name>
</gene>
<dbReference type="GO" id="GO:0034727">
    <property type="term" value="P:piecemeal microautophagy of the nucleus"/>
    <property type="evidence" value="ECO:0007669"/>
    <property type="project" value="TreeGrafter"/>
</dbReference>
<reference evidence="2" key="1">
    <citation type="journal article" date="2017" name="Nat. Commun.">
        <title>The North American bullfrog draft genome provides insight into hormonal regulation of long noncoding RNA.</title>
        <authorList>
            <person name="Hammond S.A."/>
            <person name="Warren R.L."/>
            <person name="Vandervalk B.P."/>
            <person name="Kucuk E."/>
            <person name="Khan H."/>
            <person name="Gibb E.A."/>
            <person name="Pandoh P."/>
            <person name="Kirk H."/>
            <person name="Zhao Y."/>
            <person name="Jones M."/>
            <person name="Mungall A.J."/>
            <person name="Coope R."/>
            <person name="Pleasance S."/>
            <person name="Moore R.A."/>
            <person name="Holt R.A."/>
            <person name="Round J.M."/>
            <person name="Ohora S."/>
            <person name="Walle B.V."/>
            <person name="Veldhoen N."/>
            <person name="Helbing C.C."/>
            <person name="Birol I."/>
        </authorList>
    </citation>
    <scope>NUCLEOTIDE SEQUENCE [LARGE SCALE GENOMIC DNA]</scope>
</reference>
<dbReference type="GO" id="GO:0034045">
    <property type="term" value="C:phagophore assembly site membrane"/>
    <property type="evidence" value="ECO:0007669"/>
    <property type="project" value="TreeGrafter"/>
</dbReference>
<dbReference type="GO" id="GO:0061709">
    <property type="term" value="P:reticulophagy"/>
    <property type="evidence" value="ECO:0007669"/>
    <property type="project" value="TreeGrafter"/>
</dbReference>
<dbReference type="AlphaFoldDB" id="A0A2G9SGN0"/>
<dbReference type="PANTHER" id="PTHR13222">
    <property type="entry name" value="RB1-INDUCIBLE COILED-COIL"/>
    <property type="match status" value="1"/>
</dbReference>
<evidence type="ECO:0000313" key="2">
    <source>
        <dbReference type="Proteomes" id="UP000228934"/>
    </source>
</evidence>
<dbReference type="Proteomes" id="UP000228934">
    <property type="component" value="Unassembled WGS sequence"/>
</dbReference>
<protein>
    <submittedName>
        <fullName evidence="1">Uncharacterized protein</fullName>
    </submittedName>
</protein>
<dbReference type="GO" id="GO:0000045">
    <property type="term" value="P:autophagosome assembly"/>
    <property type="evidence" value="ECO:0007669"/>
    <property type="project" value="InterPro"/>
</dbReference>
<dbReference type="EMBL" id="KV924971">
    <property type="protein sequence ID" value="PIO39252.1"/>
    <property type="molecule type" value="Genomic_DNA"/>
</dbReference>
<proteinExistence type="predicted"/>
<dbReference type="PANTHER" id="PTHR13222:SF1">
    <property type="entry name" value="RB1-INDUCIBLE COILED-COIL PROTEIN 1"/>
    <property type="match status" value="1"/>
</dbReference>